<dbReference type="AlphaFoldDB" id="M4ASN6"/>
<dbReference type="GO" id="GO:0060255">
    <property type="term" value="P:regulation of macromolecule metabolic process"/>
    <property type="evidence" value="ECO:0007669"/>
    <property type="project" value="UniProtKB-ARBA"/>
</dbReference>
<evidence type="ECO:0000256" key="6">
    <source>
        <dbReference type="ARBA" id="ARBA00022927"/>
    </source>
</evidence>
<feature type="active site" description="Glycyl thioester intermediate" evidence="9">
    <location>
        <position position="557"/>
    </location>
</feature>
<evidence type="ECO:0000256" key="9">
    <source>
        <dbReference type="PIRSR" id="PIRSR606285-1"/>
    </source>
</evidence>
<dbReference type="GO" id="GO:0032446">
    <property type="term" value="P:protein modification by small protein conjugation"/>
    <property type="evidence" value="ECO:0007669"/>
    <property type="project" value="TreeGrafter"/>
</dbReference>
<keyword evidence="14" id="KW-1185">Reference proteome</keyword>
<evidence type="ECO:0000256" key="3">
    <source>
        <dbReference type="ARBA" id="ARBA00022448"/>
    </source>
</evidence>
<dbReference type="GO" id="GO:0000407">
    <property type="term" value="C:phagophore assembly site"/>
    <property type="evidence" value="ECO:0007669"/>
    <property type="project" value="UniProtKB-SubCell"/>
</dbReference>
<keyword evidence="4 10" id="KW-0963">Cytoplasm</keyword>
<dbReference type="Proteomes" id="UP000002852">
    <property type="component" value="Unassembled WGS sequence"/>
</dbReference>
<evidence type="ECO:0000256" key="4">
    <source>
        <dbReference type="ARBA" id="ARBA00022490"/>
    </source>
</evidence>
<dbReference type="GO" id="GO:0000422">
    <property type="term" value="P:autophagy of mitochondrion"/>
    <property type="evidence" value="ECO:0007669"/>
    <property type="project" value="TreeGrafter"/>
</dbReference>
<dbReference type="HOGENOM" id="CLU_012998_1_0_1"/>
<comment type="subunit">
    <text evidence="10">Homodimer.</text>
</comment>
<dbReference type="FunFam" id="3.40.50.720:FF:000156">
    <property type="entry name" value="Ubiquitin-like modifier-activating enzyme ATG7"/>
    <property type="match status" value="1"/>
</dbReference>
<dbReference type="FunFam" id="3.40.140.100:FF:000001">
    <property type="entry name" value="Ubiquitin-like modifier-activating enzyme ATG7"/>
    <property type="match status" value="1"/>
</dbReference>
<dbReference type="Gene3D" id="3.40.50.720">
    <property type="entry name" value="NAD(P)-binding Rossmann-like Domain"/>
    <property type="match status" value="1"/>
</dbReference>
<dbReference type="InterPro" id="IPR006285">
    <property type="entry name" value="Atg7"/>
</dbReference>
<feature type="domain" description="Ubiquitin-like modifier-activating enzyme Atg7 N-terminal" evidence="12">
    <location>
        <begin position="17"/>
        <end position="318"/>
    </location>
</feature>
<evidence type="ECO:0000256" key="2">
    <source>
        <dbReference type="ARBA" id="ARBA00017647"/>
    </source>
</evidence>
<dbReference type="GO" id="GO:0042981">
    <property type="term" value="P:regulation of apoptotic process"/>
    <property type="evidence" value="ECO:0007669"/>
    <property type="project" value="UniProtKB-ARBA"/>
</dbReference>
<dbReference type="InterPro" id="IPR042523">
    <property type="entry name" value="Atg7_N_2"/>
</dbReference>
<organism evidence="13 14">
    <name type="scientific">Xiphophorus maculatus</name>
    <name type="common">Southern platyfish</name>
    <name type="synonym">Platypoecilus maculatus</name>
    <dbReference type="NCBI Taxonomy" id="8083"/>
    <lineage>
        <taxon>Eukaryota</taxon>
        <taxon>Metazoa</taxon>
        <taxon>Chordata</taxon>
        <taxon>Craniata</taxon>
        <taxon>Vertebrata</taxon>
        <taxon>Euteleostomi</taxon>
        <taxon>Actinopterygii</taxon>
        <taxon>Neopterygii</taxon>
        <taxon>Teleostei</taxon>
        <taxon>Neoteleostei</taxon>
        <taxon>Acanthomorphata</taxon>
        <taxon>Ovalentaria</taxon>
        <taxon>Atherinomorphae</taxon>
        <taxon>Cyprinodontiformes</taxon>
        <taxon>Poeciliidae</taxon>
        <taxon>Poeciliinae</taxon>
        <taxon>Xiphophorus</taxon>
    </lineage>
</organism>
<dbReference type="FunFam" id="3.40.140.70:FF:000001">
    <property type="entry name" value="Ubiquitin-like modifier-activating enzyme atg7"/>
    <property type="match status" value="1"/>
</dbReference>
<evidence type="ECO:0000313" key="13">
    <source>
        <dbReference type="Ensembl" id="ENSXMAP00000017481.2"/>
    </source>
</evidence>
<evidence type="ECO:0000256" key="7">
    <source>
        <dbReference type="ARBA" id="ARBA00023006"/>
    </source>
</evidence>
<keyword evidence="8" id="KW-0090">Biological rhythms</keyword>
<evidence type="ECO:0000256" key="5">
    <source>
        <dbReference type="ARBA" id="ARBA00022786"/>
    </source>
</evidence>
<reference evidence="13" key="3">
    <citation type="submission" date="2025-08" db="UniProtKB">
        <authorList>
            <consortium name="Ensembl"/>
        </authorList>
    </citation>
    <scope>IDENTIFICATION</scope>
    <source>
        <strain evidence="13">JP 163 A</strain>
    </source>
</reference>
<evidence type="ECO:0000256" key="8">
    <source>
        <dbReference type="ARBA" id="ARBA00023108"/>
    </source>
</evidence>
<sequence length="666" mass="73894">MASDISGASLSSEDLKLQFAPFSSALEAGFWHQLTQKKLNDYRLDESPKCIKGYYYNGDPVGLPTRLTLEFSAFDVDGPTPARCCPALGMLYNTNTLDAFKAVDKKALLEKEAKEIWEAIQSGAALKNPSVLCRFILLTFADLKKYHFYYWFCFPALCFPEGLKIIQPPVILEEVFSPKQISALQEAYDGLCIKRGITAVPFFLMKYADDAVQMALLEDWEITVGVYDPCTLSQHPGWPLRNLLVLLAKQWGSKLDLVEVLCFRDQTLQGNRSIQHSVLFQVKLPELPNNSVCLKSVGWEKNPKGAMGPRMVNLSECMDPKRLAESSVDLNLKLMRWRLVPSLDLDKVVNTKCLLLGAGTLGCNVARTLMGWGVRHITFVDNAKISYSNPVRQPLYEFEDCLGGGKSKATAAVDRLTKIFPGVSAEGYNMSIPMPGHPVNFSQATLSQAQKDVVQLEKLISEHDVVFLLMDTRESRWLPTVIAASKRKLVVNAALGFDTFVVMRHGLKKPHVSQTALSVPGSSLFSNIPGHKLGCYFCNDVVAPGDSTRDRTLDQQCTVSRPGLAMIAGALAVELMVSILQHSEGGYAVASSSDDRMNEPPTSLGLVPHQVLDHYEREGFSFLSKVFNSSHSFLEDLTGLTLLHQETQAAEVNHKPTRHKNWFHSS</sequence>
<dbReference type="GO" id="GO:0034727">
    <property type="term" value="P:piecemeal microautophagy of the nucleus"/>
    <property type="evidence" value="ECO:0007669"/>
    <property type="project" value="TreeGrafter"/>
</dbReference>
<reference evidence="14" key="2">
    <citation type="journal article" date="2013" name="Nat. Genet.">
        <title>The genome of the platyfish, Xiphophorus maculatus, provides insights into evolutionary adaptation and several complex traits.</title>
        <authorList>
            <person name="Schartl M."/>
            <person name="Walter R.B."/>
            <person name="Shen Y."/>
            <person name="Garcia T."/>
            <person name="Catchen J."/>
            <person name="Amores A."/>
            <person name="Braasch I."/>
            <person name="Chalopin D."/>
            <person name="Volff J.N."/>
            <person name="Lesch K.P."/>
            <person name="Bisazza A."/>
            <person name="Minx P."/>
            <person name="Hillier L."/>
            <person name="Wilson R.K."/>
            <person name="Fuerstenberg S."/>
            <person name="Boore J."/>
            <person name="Searle S."/>
            <person name="Postlethwait J.H."/>
            <person name="Warren W.C."/>
        </authorList>
    </citation>
    <scope>NUCLEOTIDE SEQUENCE [LARGE SCALE GENOMIC DNA]</scope>
    <source>
        <strain evidence="14">JP 163 A</strain>
    </source>
</reference>
<evidence type="ECO:0000256" key="10">
    <source>
        <dbReference type="RuleBase" id="RU366022"/>
    </source>
</evidence>
<dbReference type="InterPro" id="IPR035985">
    <property type="entry name" value="Ubiquitin-activating_enz"/>
</dbReference>
<accession>M4ASN6</accession>
<dbReference type="GO" id="GO:0019778">
    <property type="term" value="F:Atg12 activating enzyme activity"/>
    <property type="evidence" value="ECO:0007669"/>
    <property type="project" value="TreeGrafter"/>
</dbReference>
<dbReference type="Gene3D" id="3.40.140.70">
    <property type="entry name" value="Ubiquitin-like modifier-activating enzyme ATG7 N-terminal domain"/>
    <property type="match status" value="1"/>
</dbReference>
<dbReference type="SUPFAM" id="SSF69572">
    <property type="entry name" value="Activating enzymes of the ubiquitin-like proteins"/>
    <property type="match status" value="1"/>
</dbReference>
<evidence type="ECO:0000313" key="14">
    <source>
        <dbReference type="Proteomes" id="UP000002852"/>
    </source>
</evidence>
<dbReference type="Ensembl" id="ENSXMAT00000017506.2">
    <property type="protein sequence ID" value="ENSXMAP00000017481.2"/>
    <property type="gene ID" value="ENSXMAG00000017429.2"/>
</dbReference>
<keyword evidence="3 10" id="KW-0813">Transport</keyword>
<evidence type="ECO:0000256" key="1">
    <source>
        <dbReference type="ARBA" id="ARBA00010931"/>
    </source>
</evidence>
<dbReference type="InterPro" id="IPR000594">
    <property type="entry name" value="ThiF_NAD_FAD-bd"/>
</dbReference>
<dbReference type="Pfam" id="PF00899">
    <property type="entry name" value="ThiF"/>
    <property type="match status" value="1"/>
</dbReference>
<reference evidence="13" key="4">
    <citation type="submission" date="2025-09" db="UniProtKB">
        <authorList>
            <consortium name="Ensembl"/>
        </authorList>
    </citation>
    <scope>IDENTIFICATION</scope>
    <source>
        <strain evidence="13">JP 163 A</strain>
    </source>
</reference>
<protein>
    <recommendedName>
        <fullName evidence="2 10">Ubiquitin-like modifier-activating enzyme ATG7</fullName>
    </recommendedName>
    <alternativeName>
        <fullName evidence="10">Autophagy-related protein 7</fullName>
    </alternativeName>
</protein>
<dbReference type="GO" id="GO:0048511">
    <property type="term" value="P:rhythmic process"/>
    <property type="evidence" value="ECO:0007669"/>
    <property type="project" value="UniProtKB-KW"/>
</dbReference>
<dbReference type="GO" id="GO:0019779">
    <property type="term" value="F:Atg8 activating enzyme activity"/>
    <property type="evidence" value="ECO:0007669"/>
    <property type="project" value="TreeGrafter"/>
</dbReference>
<dbReference type="InterPro" id="IPR042522">
    <property type="entry name" value="Atg7_N_1"/>
</dbReference>
<dbReference type="CDD" id="cd01486">
    <property type="entry name" value="Apg7"/>
    <property type="match status" value="1"/>
</dbReference>
<comment type="function">
    <text evidence="10">E1-like activating enzyme involved in the 2 ubiquitin-like systems required for cytoplasm to vacuole transport (Cvt) and autophagy. Activates ATG12 for its conjugation with ATG5 as well as the ATG8 family proteins for their conjugation with phosphatidylethanolamine. Both systems are needed for the ATG8 association to Cvt vesicles and autophagosomes membranes. Required for autophagic death induced by caspase-8 inhibition. Required for mitophagy which contributes to regulate mitochondrial quantity and quality by eliminating the mitochondria to a basal level to fulfill cellular energy requirements and preventing excess ROS production. Modulates p53/TP53 activity to regulate cell cycle and survival during metabolic stress.</text>
</comment>
<dbReference type="GO" id="GO:0009896">
    <property type="term" value="P:positive regulation of catabolic process"/>
    <property type="evidence" value="ECO:0007669"/>
    <property type="project" value="UniProtKB-ARBA"/>
</dbReference>
<dbReference type="GO" id="GO:0015031">
    <property type="term" value="P:protein transport"/>
    <property type="evidence" value="ECO:0007669"/>
    <property type="project" value="UniProtKB-UniRule"/>
</dbReference>
<dbReference type="GO" id="GO:0000045">
    <property type="term" value="P:autophagosome assembly"/>
    <property type="evidence" value="ECO:0007669"/>
    <property type="project" value="TreeGrafter"/>
</dbReference>
<dbReference type="PANTHER" id="PTHR10953:SF3">
    <property type="entry name" value="UBIQUITIN-LIKE MODIFIER-ACTIVATING ENZYME ATG7"/>
    <property type="match status" value="1"/>
</dbReference>
<keyword evidence="7 10" id="KW-0072">Autophagy</keyword>
<dbReference type="InterPro" id="IPR032197">
    <property type="entry name" value="Atg7_N"/>
</dbReference>
<reference evidence="14" key="1">
    <citation type="submission" date="2012-01" db="EMBL/GenBank/DDBJ databases">
        <authorList>
            <person name="Walter R."/>
            <person name="Schartl M."/>
            <person name="Warren W."/>
        </authorList>
    </citation>
    <scope>NUCLEOTIDE SEQUENCE [LARGE SCALE GENOMIC DNA]</scope>
    <source>
        <strain evidence="14">JP 163 A</strain>
    </source>
</reference>
<keyword evidence="5 10" id="KW-0833">Ubl conjugation pathway</keyword>
<dbReference type="InterPro" id="IPR045886">
    <property type="entry name" value="ThiF/MoeB/HesA"/>
</dbReference>
<evidence type="ECO:0000259" key="11">
    <source>
        <dbReference type="Pfam" id="PF00899"/>
    </source>
</evidence>
<keyword evidence="6 10" id="KW-0653">Protein transport</keyword>
<dbReference type="NCBIfam" id="TIGR01381">
    <property type="entry name" value="E1_like_apg7"/>
    <property type="match status" value="1"/>
</dbReference>
<comment type="subcellular location">
    <subcellularLocation>
        <location evidence="10">Cytoplasm</location>
    </subcellularLocation>
    <subcellularLocation>
        <location evidence="10">Preautophagosomal structure</location>
    </subcellularLocation>
</comment>
<evidence type="ECO:0000259" key="12">
    <source>
        <dbReference type="Pfam" id="PF16420"/>
    </source>
</evidence>
<dbReference type="PANTHER" id="PTHR10953">
    <property type="entry name" value="UBIQUITIN-ACTIVATING ENZYME E1"/>
    <property type="match status" value="1"/>
</dbReference>
<feature type="domain" description="THIF-type NAD/FAD binding fold" evidence="11">
    <location>
        <begin position="335"/>
        <end position="584"/>
    </location>
</feature>
<name>M4ASN6_XIPMA</name>
<proteinExistence type="inferred from homology"/>
<dbReference type="GeneTree" id="ENSGT00390000017509"/>
<dbReference type="GO" id="GO:0080090">
    <property type="term" value="P:regulation of primary metabolic process"/>
    <property type="evidence" value="ECO:0007669"/>
    <property type="project" value="UniProtKB-ARBA"/>
</dbReference>
<dbReference type="Gene3D" id="3.40.140.100">
    <property type="entry name" value="Ubiquitin-like modifier-activating enzyme ATG7 C-terminal domain"/>
    <property type="match status" value="1"/>
</dbReference>
<comment type="similarity">
    <text evidence="1 10">Belongs to the ATG7 family.</text>
</comment>
<dbReference type="GO" id="GO:0006995">
    <property type="term" value="P:cellular response to nitrogen starvation"/>
    <property type="evidence" value="ECO:0007669"/>
    <property type="project" value="TreeGrafter"/>
</dbReference>
<dbReference type="eggNOG" id="KOG2337">
    <property type="taxonomic scope" value="Eukaryota"/>
</dbReference>
<dbReference type="Pfam" id="PF16420">
    <property type="entry name" value="ATG7_N"/>
    <property type="match status" value="1"/>
</dbReference>